<sequence length="666" mass="73313">MTFHAESPATELGPGQRLQPRHPIVPTSSVLQPLGTDDVRISGGFWGDRQQLNRKTTIPHAEEWVERMGWAANFDYAVNGGLPQKRRGREFSDSEVYKLLEGMAWEIGRSADAELDRRFNALARRVALAQESDGYLNTMFGRPGQNPRYSDLEWGHELYCFGHLIQAGVARARNGGDDLLVHTAIAAADHVCREFGDEQDLRTCGHPEIETALVELWRLTAAQRYLDMARMFIERRGRGGLGKIFFGQEYFQDEITVREADTLRGHAVRALYLSSGAVDLAVEDQDAQLLDAVEHQLRNTLARRTYVTGGMGAQHEGESFGADFALPPDRSYSETCAGIAAVQLSQRLLLATGDPLHADTVERVLFNVIAAAVAEDGRSFFYTNTLHQRHRGQVPPADQPSHRAASGMRAPWFDVSCCPTNLTRTLASLGAYIASTDATGLQIHQYVPSTISATTQAGQQIEVVVETEYPFAGGVTCKVVQAPEGPWTLSLRIPQWAAEARLVLPDGSVLNAGPGVLRVPVSPRTGESIELQLPVEPRWTRADPRVDAVRGHVAVERGPLVLALESVDLTYGSADADLREREVSEVVVDARHPLRESDGVVLVPVRYVDHHDSQWPYAGSQGGLPAGQDSESREDDDADPAWIPLIPYYGWGNRGPSTMRVWLPVD</sequence>
<dbReference type="InterPro" id="IPR012878">
    <property type="entry name" value="Beta-AFase-like_GH127_cat"/>
</dbReference>
<evidence type="ECO:0000259" key="3">
    <source>
        <dbReference type="Pfam" id="PF20736"/>
    </source>
</evidence>
<proteinExistence type="predicted"/>
<evidence type="ECO:0000313" key="5">
    <source>
        <dbReference type="EMBL" id="GAA4913311.1"/>
    </source>
</evidence>
<feature type="domain" description="Non-reducing end beta-L-arabinofuranosidase-like GH127 middle" evidence="3">
    <location>
        <begin position="441"/>
        <end position="534"/>
    </location>
</feature>
<name>A0ABP9FQP5_9MICC</name>
<keyword evidence="5" id="KW-0378">Hydrolase</keyword>
<dbReference type="InterPro" id="IPR049049">
    <property type="entry name" value="Beta-AFase-like_GH127_C"/>
</dbReference>
<comment type="caution">
    <text evidence="5">The sequence shown here is derived from an EMBL/GenBank/DDBJ whole genome shotgun (WGS) entry which is preliminary data.</text>
</comment>
<keyword evidence="6" id="KW-1185">Reference proteome</keyword>
<dbReference type="EMBL" id="BAABLW010000002">
    <property type="protein sequence ID" value="GAA4913311.1"/>
    <property type="molecule type" value="Genomic_DNA"/>
</dbReference>
<reference evidence="6" key="1">
    <citation type="journal article" date="2019" name="Int. J. Syst. Evol. Microbiol.">
        <title>The Global Catalogue of Microorganisms (GCM) 10K type strain sequencing project: providing services to taxonomists for standard genome sequencing and annotation.</title>
        <authorList>
            <consortium name="The Broad Institute Genomics Platform"/>
            <consortium name="The Broad Institute Genome Sequencing Center for Infectious Disease"/>
            <person name="Wu L."/>
            <person name="Ma J."/>
        </authorList>
    </citation>
    <scope>NUCLEOTIDE SEQUENCE [LARGE SCALE GENOMIC DNA]</scope>
    <source>
        <strain evidence="6">JCM 19129</strain>
    </source>
</reference>
<protein>
    <submittedName>
        <fullName evidence="5">Glycoside hydrolase family 127 protein</fullName>
    </submittedName>
</protein>
<accession>A0ABP9FQP5</accession>
<dbReference type="PANTHER" id="PTHR43465">
    <property type="entry name" value="DUF1680 DOMAIN PROTEIN (AFU_ORTHOLOGUE AFUA_1G08910)"/>
    <property type="match status" value="1"/>
</dbReference>
<dbReference type="InterPro" id="IPR008928">
    <property type="entry name" value="6-hairpin_glycosidase_sf"/>
</dbReference>
<feature type="domain" description="Non-reducing end beta-L-arabinofuranosidase-like GH127 C-terminal" evidence="4">
    <location>
        <begin position="537"/>
        <end position="664"/>
    </location>
</feature>
<evidence type="ECO:0000259" key="4">
    <source>
        <dbReference type="Pfam" id="PF20737"/>
    </source>
</evidence>
<dbReference type="InterPro" id="IPR049046">
    <property type="entry name" value="Beta-AFase-like_GH127_middle"/>
</dbReference>
<dbReference type="Proteomes" id="UP001500368">
    <property type="component" value="Unassembled WGS sequence"/>
</dbReference>
<dbReference type="PANTHER" id="PTHR43465:SF2">
    <property type="entry name" value="DUF1680 DOMAIN PROTEIN (AFU_ORTHOLOGUE AFUA_1G08910)"/>
    <property type="match status" value="1"/>
</dbReference>
<dbReference type="GO" id="GO:0016787">
    <property type="term" value="F:hydrolase activity"/>
    <property type="evidence" value="ECO:0007669"/>
    <property type="project" value="UniProtKB-KW"/>
</dbReference>
<feature type="domain" description="Non-reducing end beta-L-arabinofuranosidase-like GH127 catalytic" evidence="2">
    <location>
        <begin position="38"/>
        <end position="430"/>
    </location>
</feature>
<evidence type="ECO:0000313" key="6">
    <source>
        <dbReference type="Proteomes" id="UP001500368"/>
    </source>
</evidence>
<feature type="region of interest" description="Disordered" evidence="1">
    <location>
        <begin position="1"/>
        <end position="30"/>
    </location>
</feature>
<organism evidence="5 6">
    <name type="scientific">Nesterenkonia rhizosphaerae</name>
    <dbReference type="NCBI Taxonomy" id="1348272"/>
    <lineage>
        <taxon>Bacteria</taxon>
        <taxon>Bacillati</taxon>
        <taxon>Actinomycetota</taxon>
        <taxon>Actinomycetes</taxon>
        <taxon>Micrococcales</taxon>
        <taxon>Micrococcaceae</taxon>
        <taxon>Nesterenkonia</taxon>
    </lineage>
</organism>
<dbReference type="InterPro" id="IPR049174">
    <property type="entry name" value="Beta-AFase-like"/>
</dbReference>
<dbReference type="RefSeq" id="WP_345476522.1">
    <property type="nucleotide sequence ID" value="NZ_BAABLW010000002.1"/>
</dbReference>
<dbReference type="SUPFAM" id="SSF48208">
    <property type="entry name" value="Six-hairpin glycosidases"/>
    <property type="match status" value="1"/>
</dbReference>
<feature type="region of interest" description="Disordered" evidence="1">
    <location>
        <begin position="614"/>
        <end position="638"/>
    </location>
</feature>
<dbReference type="Pfam" id="PF20737">
    <property type="entry name" value="Glyco_hydro127C"/>
    <property type="match status" value="1"/>
</dbReference>
<gene>
    <name evidence="5" type="ORF">GCM10025790_05110</name>
</gene>
<evidence type="ECO:0000256" key="1">
    <source>
        <dbReference type="SAM" id="MobiDB-lite"/>
    </source>
</evidence>
<dbReference type="Pfam" id="PF07944">
    <property type="entry name" value="Beta-AFase-like_GH127_cat"/>
    <property type="match status" value="1"/>
</dbReference>
<evidence type="ECO:0000259" key="2">
    <source>
        <dbReference type="Pfam" id="PF07944"/>
    </source>
</evidence>
<dbReference type="Pfam" id="PF20736">
    <property type="entry name" value="Glyco_hydro127M"/>
    <property type="match status" value="1"/>
</dbReference>